<keyword evidence="1" id="KW-0175">Coiled coil</keyword>
<keyword evidence="2" id="KW-1133">Transmembrane helix</keyword>
<dbReference type="OrthoDB" id="479210at2"/>
<organism evidence="3 4">
    <name type="scientific">Gloeocapsopsis dulcis AAB1 = 1H9</name>
    <dbReference type="NCBI Taxonomy" id="1433147"/>
    <lineage>
        <taxon>Bacteria</taxon>
        <taxon>Bacillati</taxon>
        <taxon>Cyanobacteriota</taxon>
        <taxon>Cyanophyceae</taxon>
        <taxon>Oscillatoriophycideae</taxon>
        <taxon>Chroococcales</taxon>
        <taxon>Chroococcaceae</taxon>
        <taxon>Gloeocapsopsis</taxon>
        <taxon>Gloeocapsopsis dulcis</taxon>
    </lineage>
</organism>
<dbReference type="Proteomes" id="UP000441797">
    <property type="component" value="Unassembled WGS sequence"/>
</dbReference>
<comment type="caution">
    <text evidence="3">The sequence shown here is derived from an EMBL/GenBank/DDBJ whole genome shotgun (WGS) entry which is preliminary data.</text>
</comment>
<dbReference type="InterPro" id="IPR010765">
    <property type="entry name" value="DUF1350"/>
</dbReference>
<keyword evidence="2" id="KW-0812">Transmembrane</keyword>
<evidence type="ECO:0000256" key="1">
    <source>
        <dbReference type="SAM" id="Coils"/>
    </source>
</evidence>
<keyword evidence="4" id="KW-1185">Reference proteome</keyword>
<dbReference type="RefSeq" id="WP_105219567.1">
    <property type="nucleotide sequence ID" value="NZ_CAWNSU010000040.1"/>
</dbReference>
<name>A0A6N8FVJ8_9CHRO</name>
<dbReference type="Pfam" id="PF07082">
    <property type="entry name" value="DUF1350"/>
    <property type="match status" value="1"/>
</dbReference>
<feature type="transmembrane region" description="Helical" evidence="2">
    <location>
        <begin position="24"/>
        <end position="45"/>
    </location>
</feature>
<evidence type="ECO:0000313" key="3">
    <source>
        <dbReference type="EMBL" id="MUL35976.1"/>
    </source>
</evidence>
<gene>
    <name evidence="3" type="ORF">BWI75_06320</name>
</gene>
<protein>
    <recommendedName>
        <fullName evidence="5">DUF1350 domain-containing protein</fullName>
    </recommendedName>
</protein>
<sequence>MNLKLRFRPVSHSWVALHPQPKGVIQFIAGAFFGTFGPMIFYRYLLQCLFEQGYTIILLPFNFTFNHYIEAGFLIREQYEILPELVRMASFEGYAYEAYLDDKNFSWIGHSLGCKYISLLEGFSNLPENSQERKQFIWKLLSKTSDEAQIQSVVADINILVDELTQKIDEVRQLIHAYVNRDIIINSIFIKGQESILLAPDISDTASAIRPQFLANFIDYLGLGVEPTPEETFNLIQESGLFNLLGLVCFKSDNIAKSTCQWFINTLKKPPKDFLRTLEGGHLKPLGIRLGNIVINLFDRPVIKLVQKRNLEFELYVTELLKELKKFQHEKDSKSK</sequence>
<feature type="coiled-coil region" evidence="1">
    <location>
        <begin position="154"/>
        <end position="181"/>
    </location>
</feature>
<evidence type="ECO:0008006" key="5">
    <source>
        <dbReference type="Google" id="ProtNLM"/>
    </source>
</evidence>
<keyword evidence="2" id="KW-0472">Membrane</keyword>
<reference evidence="3 4" key="1">
    <citation type="journal article" date="2019" name="Front. Microbiol.">
        <title>Genomic Features for Desiccation Tolerance and Sugar Biosynthesis in the Extremophile Gloeocapsopsis sp. UTEX B3054.</title>
        <authorList>
            <person name="Urrejola C."/>
            <person name="Alcorta J."/>
            <person name="Salas L."/>
            <person name="Vasquez M."/>
            <person name="Polz M.F."/>
            <person name="Vicuna R."/>
            <person name="Diez B."/>
        </authorList>
    </citation>
    <scope>NUCLEOTIDE SEQUENCE [LARGE SCALE GENOMIC DNA]</scope>
    <source>
        <strain evidence="3 4">1H9</strain>
    </source>
</reference>
<proteinExistence type="predicted"/>
<dbReference type="EMBL" id="NAPY01000007">
    <property type="protein sequence ID" value="MUL35976.1"/>
    <property type="molecule type" value="Genomic_DNA"/>
</dbReference>
<accession>A0A6N8FVJ8</accession>
<evidence type="ECO:0000313" key="4">
    <source>
        <dbReference type="Proteomes" id="UP000441797"/>
    </source>
</evidence>
<dbReference type="PANTHER" id="PTHR34127:SF1">
    <property type="entry name" value="OS04G0405600 PROTEIN"/>
    <property type="match status" value="1"/>
</dbReference>
<dbReference type="PANTHER" id="PTHR34127">
    <property type="entry name" value="OS04G0405600 PROTEIN"/>
    <property type="match status" value="1"/>
</dbReference>
<dbReference type="AlphaFoldDB" id="A0A6N8FVJ8"/>
<evidence type="ECO:0000256" key="2">
    <source>
        <dbReference type="SAM" id="Phobius"/>
    </source>
</evidence>